<dbReference type="OrthoDB" id="9766909at2"/>
<gene>
    <name evidence="18" type="ORF">B9T62_09595</name>
</gene>
<keyword evidence="5" id="KW-0328">Glycosyltransferase</keyword>
<evidence type="ECO:0000256" key="5">
    <source>
        <dbReference type="ARBA" id="ARBA00022676"/>
    </source>
</evidence>
<dbReference type="GO" id="GO:0006508">
    <property type="term" value="P:proteolysis"/>
    <property type="evidence" value="ECO:0007669"/>
    <property type="project" value="UniProtKB-KW"/>
</dbReference>
<dbReference type="Gene3D" id="2.60.40.10">
    <property type="entry name" value="Immunoglobulins"/>
    <property type="match status" value="1"/>
</dbReference>
<keyword evidence="12" id="KW-0961">Cell wall biogenesis/degradation</keyword>
<dbReference type="Gene3D" id="1.10.3810.10">
    <property type="entry name" value="Biosynthetic peptidoglycan transglycosylase-like"/>
    <property type="match status" value="1"/>
</dbReference>
<evidence type="ECO:0000256" key="1">
    <source>
        <dbReference type="ARBA" id="ARBA00004236"/>
    </source>
</evidence>
<keyword evidence="2" id="KW-1003">Cell membrane</keyword>
<keyword evidence="9" id="KW-0573">Peptidoglycan synthesis</keyword>
<dbReference type="GO" id="GO:0008360">
    <property type="term" value="P:regulation of cell shape"/>
    <property type="evidence" value="ECO:0007669"/>
    <property type="project" value="UniProtKB-KW"/>
</dbReference>
<comment type="catalytic activity">
    <reaction evidence="13">
        <text>Preferential cleavage: (Ac)2-L-Lys-D-Ala-|-D-Ala. Also transpeptidation of peptidyl-alanyl moieties that are N-acyl substituents of D-alanine.</text>
        <dbReference type="EC" id="3.4.16.4"/>
    </reaction>
</comment>
<feature type="domain" description="Glycosyl transferase family 51" evidence="17">
    <location>
        <begin position="82"/>
        <end position="271"/>
    </location>
</feature>
<dbReference type="GO" id="GO:0030288">
    <property type="term" value="C:outer membrane-bounded periplasmic space"/>
    <property type="evidence" value="ECO:0007669"/>
    <property type="project" value="TreeGrafter"/>
</dbReference>
<evidence type="ECO:0000256" key="9">
    <source>
        <dbReference type="ARBA" id="ARBA00022984"/>
    </source>
</evidence>
<dbReference type="GO" id="GO:0008658">
    <property type="term" value="F:penicillin binding"/>
    <property type="evidence" value="ECO:0007669"/>
    <property type="project" value="InterPro"/>
</dbReference>
<dbReference type="Proteomes" id="UP000249890">
    <property type="component" value="Chromosome"/>
</dbReference>
<accession>A0A2Z2K4W3</accession>
<feature type="compositionally biased region" description="Low complexity" evidence="15">
    <location>
        <begin position="893"/>
        <end position="903"/>
    </location>
</feature>
<dbReference type="Pfam" id="PF00905">
    <property type="entry name" value="Transpeptidase"/>
    <property type="match status" value="1"/>
</dbReference>
<evidence type="ECO:0000256" key="6">
    <source>
        <dbReference type="ARBA" id="ARBA00022679"/>
    </source>
</evidence>
<evidence type="ECO:0000256" key="12">
    <source>
        <dbReference type="ARBA" id="ARBA00023316"/>
    </source>
</evidence>
<evidence type="ECO:0000313" key="18">
    <source>
        <dbReference type="EMBL" id="ASA21016.1"/>
    </source>
</evidence>
<dbReference type="SUPFAM" id="SSF56601">
    <property type="entry name" value="beta-lactamase/transpeptidase-like"/>
    <property type="match status" value="1"/>
</dbReference>
<feature type="compositionally biased region" description="Low complexity" evidence="15">
    <location>
        <begin position="953"/>
        <end position="966"/>
    </location>
</feature>
<sequence length="985" mass="107699">MVEETKKKTPKKPKPRRSGLRRFGSIVKWMFILGIMGILFAGGALAGYITSIVKDDIVRSGEMIEQQISQNAITGFAYFRDGSPIGQLRTEEDRRIIQYNDIPQLVIDAVLAIEDNNFNDHEGVDFKGTLRAVKQRLLNESVQTGGSTLTQQLARRVFLSLDKTEDRKVKEILLALRLERFLTKPDILTAYLNKVPFGNGSNGYNVFGIKAAAKGIFGLDDLDKLNTAQAAYLAGLPQLPSSYSAFNGVGEFNETAFKRAMDRQKLVLRRMLEENKITTTQYETALEFDIQGSLAKQTKKAYATYPYLMLETERKAAEIMLAIKEETAGAGETTDNNVLLEEARQQLMTGGYRVYTTIDKKVYSAMHSISEDADNFTKDSKARGKEQTAGIMLDNKSGAILGMIEGRDFNIEQMNYATQMIRQPGSTMKPISAYLPALDAGLIQPAGILDDAPIILKDGGKGYHIPKNSNNRYQGLVTARYALNKSLNLPALKLFNEKVGIEASWAFTKKLGITTLTEDDYNAKTGVIGGLRYGVTVEELTNAYAAIGNHGAFNDAYMIEKIVNADGKIIYEHKTNSKQVFSPQTAYLMTDMLRTVITEGTASTVKSNYKHFKDIPIVGKTGSTQNYGDVWFMGYTPDVTLGMWVGYKEQINTLQGKSQQRQAQTLWTKVLNAVITKQPDLFVTDKFKQPEDIVKKTVSAYSGKLPTKLTDRFTTDLFNSKYVPTDSDDGISNATYITYNGVNYIPLEGTPSDFLKQKIVVKRDKPIQELVKELLAAFPAMKTHEQLSYYMPSDAKTDFPTEVDPRVDDGSSPTPPGNVSISYSSGKAVISFTRSGSPDVVGYRLYRSLNGGAFKQQDVIMAGDSLSFSPGTPASSNATFYVTAVDVAGHETSSGSVAGGVVSTPPPAETTPPAETPGTEPTPEPEILPTETVSPEDPGMIIIDPPTTENVPAGTGNSQGSNNQGGNSPGGGNANTTGKNTEKPQ</sequence>
<dbReference type="KEGG" id="pdh:B9T62_09595"/>
<dbReference type="RefSeq" id="WP_087915031.1">
    <property type="nucleotide sequence ID" value="NZ_CP021780.1"/>
</dbReference>
<name>A0A2Z2K4W3_9BACL</name>
<dbReference type="InterPro" id="IPR001460">
    <property type="entry name" value="PCN-bd_Tpept"/>
</dbReference>
<dbReference type="GO" id="GO:0009002">
    <property type="term" value="F:serine-type D-Ala-D-Ala carboxypeptidase activity"/>
    <property type="evidence" value="ECO:0007669"/>
    <property type="project" value="UniProtKB-EC"/>
</dbReference>
<dbReference type="PANTHER" id="PTHR32282">
    <property type="entry name" value="BINDING PROTEIN TRANSPEPTIDASE, PUTATIVE-RELATED"/>
    <property type="match status" value="1"/>
</dbReference>
<keyword evidence="10" id="KW-0472">Membrane</keyword>
<keyword evidence="6" id="KW-0808">Transferase</keyword>
<dbReference type="SUPFAM" id="SSF53955">
    <property type="entry name" value="Lysozyme-like"/>
    <property type="match status" value="1"/>
</dbReference>
<evidence type="ECO:0000256" key="7">
    <source>
        <dbReference type="ARBA" id="ARBA00022801"/>
    </source>
</evidence>
<keyword evidence="19" id="KW-1185">Reference proteome</keyword>
<dbReference type="AlphaFoldDB" id="A0A2Z2K4W3"/>
<dbReference type="InterPro" id="IPR012338">
    <property type="entry name" value="Beta-lactam/transpept-like"/>
</dbReference>
<protein>
    <submittedName>
        <fullName evidence="18">Carboxypeptidase</fullName>
    </submittedName>
</protein>
<evidence type="ECO:0000256" key="2">
    <source>
        <dbReference type="ARBA" id="ARBA00022475"/>
    </source>
</evidence>
<keyword evidence="7" id="KW-0378">Hydrolase</keyword>
<dbReference type="InterPro" id="IPR013783">
    <property type="entry name" value="Ig-like_fold"/>
</dbReference>
<dbReference type="PANTHER" id="PTHR32282:SF11">
    <property type="entry name" value="PENICILLIN-BINDING PROTEIN 1B"/>
    <property type="match status" value="1"/>
</dbReference>
<feature type="domain" description="Penicillin-binding protein transpeptidase" evidence="16">
    <location>
        <begin position="391"/>
        <end position="638"/>
    </location>
</feature>
<evidence type="ECO:0000313" key="19">
    <source>
        <dbReference type="Proteomes" id="UP000249890"/>
    </source>
</evidence>
<organism evidence="18 19">
    <name type="scientific">Paenibacillus donghaensis</name>
    <dbReference type="NCBI Taxonomy" id="414771"/>
    <lineage>
        <taxon>Bacteria</taxon>
        <taxon>Bacillati</taxon>
        <taxon>Bacillota</taxon>
        <taxon>Bacilli</taxon>
        <taxon>Bacillales</taxon>
        <taxon>Paenibacillaceae</taxon>
        <taxon>Paenibacillus</taxon>
    </lineage>
</organism>
<dbReference type="InterPro" id="IPR001264">
    <property type="entry name" value="Glyco_trans_51"/>
</dbReference>
<evidence type="ECO:0000259" key="16">
    <source>
        <dbReference type="Pfam" id="PF00905"/>
    </source>
</evidence>
<evidence type="ECO:0000256" key="3">
    <source>
        <dbReference type="ARBA" id="ARBA00022645"/>
    </source>
</evidence>
<dbReference type="EMBL" id="CP021780">
    <property type="protein sequence ID" value="ASA21016.1"/>
    <property type="molecule type" value="Genomic_DNA"/>
</dbReference>
<dbReference type="InterPro" id="IPR023346">
    <property type="entry name" value="Lysozyme-like_dom_sf"/>
</dbReference>
<evidence type="ECO:0000256" key="4">
    <source>
        <dbReference type="ARBA" id="ARBA00022670"/>
    </source>
</evidence>
<evidence type="ECO:0000256" key="10">
    <source>
        <dbReference type="ARBA" id="ARBA00023136"/>
    </source>
</evidence>
<dbReference type="GO" id="GO:0071555">
    <property type="term" value="P:cell wall organization"/>
    <property type="evidence" value="ECO:0007669"/>
    <property type="project" value="UniProtKB-KW"/>
</dbReference>
<dbReference type="InterPro" id="IPR036950">
    <property type="entry name" value="PBP_transglycosylase"/>
</dbReference>
<dbReference type="Pfam" id="PF00912">
    <property type="entry name" value="Transgly"/>
    <property type="match status" value="1"/>
</dbReference>
<dbReference type="Gene3D" id="3.40.710.10">
    <property type="entry name" value="DD-peptidase/beta-lactamase superfamily"/>
    <property type="match status" value="1"/>
</dbReference>
<evidence type="ECO:0000256" key="14">
    <source>
        <dbReference type="ARBA" id="ARBA00049902"/>
    </source>
</evidence>
<comment type="catalytic activity">
    <reaction evidence="14">
        <text>[GlcNAc-(1-&gt;4)-Mur2Ac(oyl-L-Ala-gamma-D-Glu-L-Lys-D-Ala-D-Ala)](n)-di-trans,octa-cis-undecaprenyl diphosphate + beta-D-GlcNAc-(1-&gt;4)-Mur2Ac(oyl-L-Ala-gamma-D-Glu-L-Lys-D-Ala-D-Ala)-di-trans,octa-cis-undecaprenyl diphosphate = [GlcNAc-(1-&gt;4)-Mur2Ac(oyl-L-Ala-gamma-D-Glu-L-Lys-D-Ala-D-Ala)](n+1)-di-trans,octa-cis-undecaprenyl diphosphate + di-trans,octa-cis-undecaprenyl diphosphate + H(+)</text>
        <dbReference type="Rhea" id="RHEA:23708"/>
        <dbReference type="Rhea" id="RHEA-COMP:9602"/>
        <dbReference type="Rhea" id="RHEA-COMP:9603"/>
        <dbReference type="ChEBI" id="CHEBI:15378"/>
        <dbReference type="ChEBI" id="CHEBI:58405"/>
        <dbReference type="ChEBI" id="CHEBI:60033"/>
        <dbReference type="ChEBI" id="CHEBI:78435"/>
        <dbReference type="EC" id="2.4.99.28"/>
    </reaction>
</comment>
<dbReference type="InterPro" id="IPR050396">
    <property type="entry name" value="Glycosyltr_51/Transpeptidase"/>
</dbReference>
<evidence type="ECO:0000259" key="17">
    <source>
        <dbReference type="Pfam" id="PF00912"/>
    </source>
</evidence>
<feature type="region of interest" description="Disordered" evidence="15">
    <location>
        <begin position="893"/>
        <end position="985"/>
    </location>
</feature>
<keyword evidence="4" id="KW-0645">Protease</keyword>
<evidence type="ECO:0000256" key="13">
    <source>
        <dbReference type="ARBA" id="ARBA00034000"/>
    </source>
</evidence>
<dbReference type="GO" id="GO:0009252">
    <property type="term" value="P:peptidoglycan biosynthetic process"/>
    <property type="evidence" value="ECO:0007669"/>
    <property type="project" value="UniProtKB-KW"/>
</dbReference>
<keyword evidence="3 18" id="KW-0121">Carboxypeptidase</keyword>
<keyword evidence="8" id="KW-0133">Cell shape</keyword>
<proteinExistence type="predicted"/>
<dbReference type="GO" id="GO:0005886">
    <property type="term" value="C:plasma membrane"/>
    <property type="evidence" value="ECO:0007669"/>
    <property type="project" value="UniProtKB-SubCell"/>
</dbReference>
<keyword evidence="11" id="KW-0511">Multifunctional enzyme</keyword>
<reference evidence="18 19" key="1">
    <citation type="submission" date="2017-06" db="EMBL/GenBank/DDBJ databases">
        <title>Complete genome sequence of Paenibacillus donghaensis KCTC 13049T isolated from East Sea sediment, South Korea.</title>
        <authorList>
            <person name="Jung B.K."/>
            <person name="Hong S.-J."/>
            <person name="Shin J.-H."/>
        </authorList>
    </citation>
    <scope>NUCLEOTIDE SEQUENCE [LARGE SCALE GENOMIC DNA]</scope>
    <source>
        <strain evidence="18 19">KCTC 13049</strain>
    </source>
</reference>
<evidence type="ECO:0000256" key="11">
    <source>
        <dbReference type="ARBA" id="ARBA00023268"/>
    </source>
</evidence>
<evidence type="ECO:0000256" key="8">
    <source>
        <dbReference type="ARBA" id="ARBA00022960"/>
    </source>
</evidence>
<dbReference type="GO" id="GO:0008955">
    <property type="term" value="F:peptidoglycan glycosyltransferase activity"/>
    <property type="evidence" value="ECO:0007669"/>
    <property type="project" value="UniProtKB-EC"/>
</dbReference>
<evidence type="ECO:0000256" key="15">
    <source>
        <dbReference type="SAM" id="MobiDB-lite"/>
    </source>
</evidence>
<comment type="subcellular location">
    <subcellularLocation>
        <location evidence="1">Cell membrane</location>
    </subcellularLocation>
</comment>